<dbReference type="AlphaFoldDB" id="A0AAJ2H793"/>
<dbReference type="Gene3D" id="3.40.50.11260">
    <property type="match status" value="1"/>
</dbReference>
<protein>
    <submittedName>
        <fullName evidence="3">Molecular chaperone HtpG</fullName>
    </submittedName>
</protein>
<dbReference type="Proteomes" id="UP001268610">
    <property type="component" value="Unassembled WGS sequence"/>
</dbReference>
<organism evidence="3 4">
    <name type="scientific">Rhizobium hidalgonense</name>
    <dbReference type="NCBI Taxonomy" id="1538159"/>
    <lineage>
        <taxon>Bacteria</taxon>
        <taxon>Pseudomonadati</taxon>
        <taxon>Pseudomonadota</taxon>
        <taxon>Alphaproteobacteria</taxon>
        <taxon>Hyphomicrobiales</taxon>
        <taxon>Rhizobiaceae</taxon>
        <taxon>Rhizobium/Agrobacterium group</taxon>
        <taxon>Rhizobium</taxon>
    </lineage>
</organism>
<name>A0AAJ2H793_9HYPH</name>
<feature type="non-terminal residue" evidence="3">
    <location>
        <position position="112"/>
    </location>
</feature>
<evidence type="ECO:0000313" key="3">
    <source>
        <dbReference type="EMBL" id="MDR9778828.1"/>
    </source>
</evidence>
<proteinExistence type="inferred from homology"/>
<dbReference type="GO" id="GO:0140662">
    <property type="term" value="F:ATP-dependent protein folding chaperone"/>
    <property type="evidence" value="ECO:0007669"/>
    <property type="project" value="InterPro"/>
</dbReference>
<dbReference type="InterPro" id="IPR001404">
    <property type="entry name" value="Hsp90_fam"/>
</dbReference>
<gene>
    <name evidence="3" type="ORF">RJJ65_40490</name>
</gene>
<evidence type="ECO:0000256" key="1">
    <source>
        <dbReference type="ARBA" id="ARBA00008239"/>
    </source>
</evidence>
<dbReference type="SUPFAM" id="SSF54211">
    <property type="entry name" value="Ribosomal protein S5 domain 2-like"/>
    <property type="match status" value="1"/>
</dbReference>
<dbReference type="GO" id="GO:0005524">
    <property type="term" value="F:ATP binding"/>
    <property type="evidence" value="ECO:0007669"/>
    <property type="project" value="InterPro"/>
</dbReference>
<feature type="non-terminal residue" evidence="3">
    <location>
        <position position="1"/>
    </location>
</feature>
<dbReference type="Gene3D" id="3.30.230.80">
    <property type="match status" value="1"/>
</dbReference>
<dbReference type="Pfam" id="PF00183">
    <property type="entry name" value="HSP90"/>
    <property type="match status" value="1"/>
</dbReference>
<reference evidence="3" key="1">
    <citation type="submission" date="2023-04" db="EMBL/GenBank/DDBJ databases">
        <title>Genomic characterization of faba bean (Vicia faba) microsymbionts in Mexican soils.</title>
        <authorList>
            <person name="Rivera Orduna F.N."/>
            <person name="Guevara-Luna J."/>
            <person name="Yan J."/>
            <person name="Arroyo-Herrera I."/>
            <person name="Li Y."/>
            <person name="Vasquez-Murrieta M.S."/>
            <person name="Wang E.T."/>
        </authorList>
    </citation>
    <scope>NUCLEOTIDE SEQUENCE</scope>
    <source>
        <strain evidence="3">CH26</strain>
    </source>
</reference>
<evidence type="ECO:0000313" key="4">
    <source>
        <dbReference type="Proteomes" id="UP001268610"/>
    </source>
</evidence>
<evidence type="ECO:0000256" key="2">
    <source>
        <dbReference type="ARBA" id="ARBA00023186"/>
    </source>
</evidence>
<sequence>GIIDSADLPLNVSRELLQESRDVRTIREGNARRVLGLLDNLAKSEDQADQEKYATFYKEFGAVLKEGLGEDAGNKDRIAKLLRFASTSTDEATVSLADYKANMQDGQKAIYY</sequence>
<dbReference type="GO" id="GO:0016887">
    <property type="term" value="F:ATP hydrolysis activity"/>
    <property type="evidence" value="ECO:0007669"/>
    <property type="project" value="InterPro"/>
</dbReference>
<accession>A0AAJ2H793</accession>
<comment type="similarity">
    <text evidence="1">Belongs to the heat shock protein 90 family.</text>
</comment>
<dbReference type="EMBL" id="JAVLSF010001259">
    <property type="protein sequence ID" value="MDR9778828.1"/>
    <property type="molecule type" value="Genomic_DNA"/>
</dbReference>
<dbReference type="GO" id="GO:0051082">
    <property type="term" value="F:unfolded protein binding"/>
    <property type="evidence" value="ECO:0007669"/>
    <property type="project" value="InterPro"/>
</dbReference>
<dbReference type="PANTHER" id="PTHR11528">
    <property type="entry name" value="HEAT SHOCK PROTEIN 90 FAMILY MEMBER"/>
    <property type="match status" value="1"/>
</dbReference>
<keyword evidence="2" id="KW-0143">Chaperone</keyword>
<comment type="caution">
    <text evidence="3">The sequence shown here is derived from an EMBL/GenBank/DDBJ whole genome shotgun (WGS) entry which is preliminary data.</text>
</comment>
<dbReference type="InterPro" id="IPR020568">
    <property type="entry name" value="Ribosomal_Su5_D2-typ_SF"/>
</dbReference>